<evidence type="ECO:0000256" key="1">
    <source>
        <dbReference type="SAM" id="SignalP"/>
    </source>
</evidence>
<dbReference type="AlphaFoldDB" id="A0A8J9VPZ2"/>
<dbReference type="InterPro" id="IPR036728">
    <property type="entry name" value="PBP_GOBP_sf"/>
</dbReference>
<dbReference type="Proteomes" id="UP000838878">
    <property type="component" value="Chromosome 6"/>
</dbReference>
<dbReference type="GO" id="GO:0005549">
    <property type="term" value="F:odorant binding"/>
    <property type="evidence" value="ECO:0007669"/>
    <property type="project" value="InterPro"/>
</dbReference>
<evidence type="ECO:0000313" key="2">
    <source>
        <dbReference type="EMBL" id="CAH0726968.1"/>
    </source>
</evidence>
<dbReference type="EMBL" id="OV170226">
    <property type="protein sequence ID" value="CAH0726968.1"/>
    <property type="molecule type" value="Genomic_DNA"/>
</dbReference>
<keyword evidence="1" id="KW-0732">Signal</keyword>
<evidence type="ECO:0000313" key="3">
    <source>
        <dbReference type="Proteomes" id="UP000838878"/>
    </source>
</evidence>
<feature type="signal peptide" evidence="1">
    <location>
        <begin position="1"/>
        <end position="23"/>
    </location>
</feature>
<dbReference type="InterPro" id="IPR006170">
    <property type="entry name" value="PBP/GOBP"/>
</dbReference>
<reference evidence="2" key="1">
    <citation type="submission" date="2021-12" db="EMBL/GenBank/DDBJ databases">
        <authorList>
            <person name="Martin H S."/>
        </authorList>
    </citation>
    <scope>NUCLEOTIDE SEQUENCE</scope>
</reference>
<protein>
    <submittedName>
        <fullName evidence="2">Uncharacterized protein</fullName>
    </submittedName>
</protein>
<dbReference type="SUPFAM" id="SSF47565">
    <property type="entry name" value="Insect pheromone/odorant-binding proteins"/>
    <property type="match status" value="1"/>
</dbReference>
<name>A0A8J9VPZ2_9NEOP</name>
<keyword evidence="3" id="KW-1185">Reference proteome</keyword>
<dbReference type="OrthoDB" id="8014875at2759"/>
<sequence length="152" mass="16845">MKSLQFVFLVFGVLAVSLGSIKAISEEERNKIHAGMLPHVLECSKEFGITEDEIKEAKESDKLGSVNPCLMGCVFKKINLINDKGLFDADKAQELTQKFIASEDDQQKTTDVIKTCLSVNEKDVSDGEKGCDRAKLLFDCLLPLQAEFGKTR</sequence>
<dbReference type="CDD" id="cd23992">
    <property type="entry name" value="PBP_GOBP"/>
    <property type="match status" value="1"/>
</dbReference>
<gene>
    <name evidence="2" type="ORF">BINO364_LOCUS12369</name>
</gene>
<proteinExistence type="predicted"/>
<accession>A0A8J9VPZ2</accession>
<dbReference type="Gene3D" id="1.10.238.20">
    <property type="entry name" value="Pheromone/general odorant binding protein domain"/>
    <property type="match status" value="1"/>
</dbReference>
<feature type="chain" id="PRO_5035439589" evidence="1">
    <location>
        <begin position="24"/>
        <end position="152"/>
    </location>
</feature>
<feature type="non-terminal residue" evidence="2">
    <location>
        <position position="152"/>
    </location>
</feature>
<organism evidence="2 3">
    <name type="scientific">Brenthis ino</name>
    <name type="common">lesser marbled fritillary</name>
    <dbReference type="NCBI Taxonomy" id="405034"/>
    <lineage>
        <taxon>Eukaryota</taxon>
        <taxon>Metazoa</taxon>
        <taxon>Ecdysozoa</taxon>
        <taxon>Arthropoda</taxon>
        <taxon>Hexapoda</taxon>
        <taxon>Insecta</taxon>
        <taxon>Pterygota</taxon>
        <taxon>Neoptera</taxon>
        <taxon>Endopterygota</taxon>
        <taxon>Lepidoptera</taxon>
        <taxon>Glossata</taxon>
        <taxon>Ditrysia</taxon>
        <taxon>Papilionoidea</taxon>
        <taxon>Nymphalidae</taxon>
        <taxon>Heliconiinae</taxon>
        <taxon>Argynnini</taxon>
        <taxon>Brenthis</taxon>
    </lineage>
</organism>
<dbReference type="Pfam" id="PF01395">
    <property type="entry name" value="PBP_GOBP"/>
    <property type="match status" value="1"/>
</dbReference>
<dbReference type="SMART" id="SM00708">
    <property type="entry name" value="PhBP"/>
    <property type="match status" value="1"/>
</dbReference>